<dbReference type="Proteomes" id="UP000533476">
    <property type="component" value="Unassembled WGS sequence"/>
</dbReference>
<keyword evidence="3" id="KW-1185">Reference proteome</keyword>
<protein>
    <submittedName>
        <fullName evidence="2">Flp family type IVb pilin</fullName>
    </submittedName>
</protein>
<name>A0A7Y0Q4V6_9FIRM</name>
<comment type="caution">
    <text evidence="2">The sequence shown here is derived from an EMBL/GenBank/DDBJ whole genome shotgun (WGS) entry which is preliminary data.</text>
</comment>
<keyword evidence="1" id="KW-0812">Transmembrane</keyword>
<feature type="transmembrane region" description="Helical" evidence="1">
    <location>
        <begin position="20"/>
        <end position="41"/>
    </location>
</feature>
<accession>A0A7Y0Q4V6</accession>
<evidence type="ECO:0000313" key="3">
    <source>
        <dbReference type="Proteomes" id="UP000533476"/>
    </source>
</evidence>
<proteinExistence type="predicted"/>
<dbReference type="AlphaFoldDB" id="A0A7Y0Q4V6"/>
<dbReference type="EMBL" id="JABBVZ010000111">
    <property type="protein sequence ID" value="NMP24436.1"/>
    <property type="molecule type" value="Genomic_DNA"/>
</dbReference>
<keyword evidence="1" id="KW-1133">Transmembrane helix</keyword>
<evidence type="ECO:0000256" key="1">
    <source>
        <dbReference type="SAM" id="Phobius"/>
    </source>
</evidence>
<keyword evidence="1" id="KW-0472">Membrane</keyword>
<gene>
    <name evidence="2" type="ORF">HIJ39_19115</name>
</gene>
<reference evidence="2 3" key="1">
    <citation type="submission" date="2020-04" db="EMBL/GenBank/DDBJ databases">
        <authorList>
            <person name="Zhang R."/>
            <person name="Schippers A."/>
        </authorList>
    </citation>
    <scope>NUCLEOTIDE SEQUENCE [LARGE SCALE GENOMIC DNA]</scope>
    <source>
        <strain evidence="2 3">DSM 109850</strain>
    </source>
</reference>
<sequence>MALINRLISSLYREKDGQALVEYALILALVAVVVIVVLHFLGHSVSHTLNNVGTSINNATTTG</sequence>
<organism evidence="2 3">
    <name type="scientific">Sulfobacillus harzensis</name>
    <dbReference type="NCBI Taxonomy" id="2729629"/>
    <lineage>
        <taxon>Bacteria</taxon>
        <taxon>Bacillati</taxon>
        <taxon>Bacillota</taxon>
        <taxon>Clostridia</taxon>
        <taxon>Eubacteriales</taxon>
        <taxon>Clostridiales Family XVII. Incertae Sedis</taxon>
        <taxon>Sulfobacillus</taxon>
    </lineage>
</organism>
<evidence type="ECO:0000313" key="2">
    <source>
        <dbReference type="EMBL" id="NMP24436.1"/>
    </source>
</evidence>